<dbReference type="CDD" id="cd00742">
    <property type="entry name" value="FABP"/>
    <property type="match status" value="1"/>
</dbReference>
<dbReference type="InterPro" id="IPR000463">
    <property type="entry name" value="Fatty_acid-bd"/>
</dbReference>
<evidence type="ECO:0000313" key="6">
    <source>
        <dbReference type="WBParaSite" id="ECPE_0001068801-mRNA-1"/>
    </source>
</evidence>
<dbReference type="Proteomes" id="UP000272942">
    <property type="component" value="Unassembled WGS sequence"/>
</dbReference>
<evidence type="ECO:0000256" key="1">
    <source>
        <dbReference type="ARBA" id="ARBA00008390"/>
    </source>
</evidence>
<evidence type="ECO:0000256" key="2">
    <source>
        <dbReference type="ARBA" id="ARBA00023121"/>
    </source>
</evidence>
<evidence type="ECO:0000313" key="4">
    <source>
        <dbReference type="EMBL" id="VDP87410.1"/>
    </source>
</evidence>
<dbReference type="AlphaFoldDB" id="A0A183AUM1"/>
<feature type="domain" description="Lipocalin/cytosolic fatty-acid binding" evidence="3">
    <location>
        <begin position="5"/>
        <end position="82"/>
    </location>
</feature>
<sequence length="181" mass="20423">MAHFVGTWKLESSENLDAVLHKLGINMIKRKLITSTKPEITFTLDGNKMTMKTCSALKTTTISFTFGEEFKEETADGRSVMVSYFPSPPTHIETRSAHPIDAFRWALLIMILSTFTKESDDKICQVQKHPDNTTHVVREVHGNQMTAVSKHTGLVNPMLPYYCPPPPFRCFDDLYAAIELG</sequence>
<protein>
    <submittedName>
        <fullName evidence="6">Lipocln_cytosolic_FA-bd_dom domain-containing protein</fullName>
    </submittedName>
</protein>
<keyword evidence="5" id="KW-1185">Reference proteome</keyword>
<organism evidence="6">
    <name type="scientific">Echinostoma caproni</name>
    <dbReference type="NCBI Taxonomy" id="27848"/>
    <lineage>
        <taxon>Eukaryota</taxon>
        <taxon>Metazoa</taxon>
        <taxon>Spiralia</taxon>
        <taxon>Lophotrochozoa</taxon>
        <taxon>Platyhelminthes</taxon>
        <taxon>Trematoda</taxon>
        <taxon>Digenea</taxon>
        <taxon>Plagiorchiida</taxon>
        <taxon>Echinostomata</taxon>
        <taxon>Echinostomatoidea</taxon>
        <taxon>Echinostomatidae</taxon>
        <taxon>Echinostoma</taxon>
    </lineage>
</organism>
<dbReference type="PRINTS" id="PR00178">
    <property type="entry name" value="FATTYACIDBP"/>
</dbReference>
<dbReference type="PANTHER" id="PTHR11955">
    <property type="entry name" value="FATTY ACID BINDING PROTEIN"/>
    <property type="match status" value="1"/>
</dbReference>
<dbReference type="InterPro" id="IPR000566">
    <property type="entry name" value="Lipocln_cytosolic_FA-bd_dom"/>
</dbReference>
<name>A0A183AUM1_9TREM</name>
<reference evidence="6" key="1">
    <citation type="submission" date="2016-06" db="UniProtKB">
        <authorList>
            <consortium name="WormBaseParasite"/>
        </authorList>
    </citation>
    <scope>IDENTIFICATION</scope>
</reference>
<comment type="similarity">
    <text evidence="1">Belongs to the calycin superfamily. Fatty-acid binding protein (FABP) family.</text>
</comment>
<proteinExistence type="inferred from homology"/>
<evidence type="ECO:0000313" key="5">
    <source>
        <dbReference type="Proteomes" id="UP000272942"/>
    </source>
</evidence>
<dbReference type="GO" id="GO:0008289">
    <property type="term" value="F:lipid binding"/>
    <property type="evidence" value="ECO:0007669"/>
    <property type="project" value="UniProtKB-KW"/>
</dbReference>
<evidence type="ECO:0000259" key="3">
    <source>
        <dbReference type="Pfam" id="PF00061"/>
    </source>
</evidence>
<dbReference type="WBParaSite" id="ECPE_0001068801-mRNA-1">
    <property type="protein sequence ID" value="ECPE_0001068801-mRNA-1"/>
    <property type="gene ID" value="ECPE_0001068801"/>
</dbReference>
<dbReference type="SUPFAM" id="SSF50814">
    <property type="entry name" value="Lipocalins"/>
    <property type="match status" value="1"/>
</dbReference>
<keyword evidence="2" id="KW-0446">Lipid-binding</keyword>
<dbReference type="SMR" id="A0A183AUM1"/>
<dbReference type="InterPro" id="IPR031259">
    <property type="entry name" value="ILBP"/>
</dbReference>
<dbReference type="Gene3D" id="2.40.128.20">
    <property type="match status" value="1"/>
</dbReference>
<dbReference type="EMBL" id="UZAN01049453">
    <property type="protein sequence ID" value="VDP87410.1"/>
    <property type="molecule type" value="Genomic_DNA"/>
</dbReference>
<dbReference type="Pfam" id="PF00061">
    <property type="entry name" value="Lipocalin"/>
    <property type="match status" value="1"/>
</dbReference>
<accession>A0A183AUM1</accession>
<gene>
    <name evidence="4" type="ORF">ECPE_LOCUS10656</name>
</gene>
<dbReference type="InterPro" id="IPR012674">
    <property type="entry name" value="Calycin"/>
</dbReference>
<reference evidence="4 5" key="2">
    <citation type="submission" date="2018-11" db="EMBL/GenBank/DDBJ databases">
        <authorList>
            <consortium name="Pathogen Informatics"/>
        </authorList>
    </citation>
    <scope>NUCLEOTIDE SEQUENCE [LARGE SCALE GENOMIC DNA]</scope>
    <source>
        <strain evidence="4 5">Egypt</strain>
    </source>
</reference>
<dbReference type="OrthoDB" id="412780at2759"/>